<dbReference type="Proteomes" id="UP000078046">
    <property type="component" value="Unassembled WGS sequence"/>
</dbReference>
<keyword evidence="2" id="KW-1185">Reference proteome</keyword>
<proteinExistence type="predicted"/>
<protein>
    <submittedName>
        <fullName evidence="1">Uncharacterized protein</fullName>
    </submittedName>
</protein>
<dbReference type="AlphaFoldDB" id="A0A177AW86"/>
<dbReference type="OrthoDB" id="6616388at2759"/>
<organism evidence="1 2">
    <name type="scientific">Intoshia linei</name>
    <dbReference type="NCBI Taxonomy" id="1819745"/>
    <lineage>
        <taxon>Eukaryota</taxon>
        <taxon>Metazoa</taxon>
        <taxon>Spiralia</taxon>
        <taxon>Lophotrochozoa</taxon>
        <taxon>Mesozoa</taxon>
        <taxon>Orthonectida</taxon>
        <taxon>Rhopaluridae</taxon>
        <taxon>Intoshia</taxon>
    </lineage>
</organism>
<gene>
    <name evidence="1" type="ORF">A3Q56_06650</name>
</gene>
<accession>A0A177AW86</accession>
<evidence type="ECO:0000313" key="2">
    <source>
        <dbReference type="Proteomes" id="UP000078046"/>
    </source>
</evidence>
<name>A0A177AW86_9BILA</name>
<comment type="caution">
    <text evidence="1">The sequence shown here is derived from an EMBL/GenBank/DDBJ whole genome shotgun (WGS) entry which is preliminary data.</text>
</comment>
<evidence type="ECO:0000313" key="1">
    <source>
        <dbReference type="EMBL" id="OAF65643.1"/>
    </source>
</evidence>
<dbReference type="EMBL" id="LWCA01001205">
    <property type="protein sequence ID" value="OAF65643.1"/>
    <property type="molecule type" value="Genomic_DNA"/>
</dbReference>
<sequence>MLANDVPKTNNAMEGFHSIFKKSFNCSYYSKGNMYNALKNAEEYIRQKYERTLLNQKLYVKKKYTIKEAELHRKIMNTAEK</sequence>
<reference evidence="1 2" key="1">
    <citation type="submission" date="2016-04" db="EMBL/GenBank/DDBJ databases">
        <title>The genome of Intoshia linei affirms orthonectids as highly simplified spiralians.</title>
        <authorList>
            <person name="Mikhailov K.V."/>
            <person name="Slusarev G.S."/>
            <person name="Nikitin M.A."/>
            <person name="Logacheva M.D."/>
            <person name="Penin A."/>
            <person name="Aleoshin V."/>
            <person name="Panchin Y.V."/>
        </authorList>
    </citation>
    <scope>NUCLEOTIDE SEQUENCE [LARGE SCALE GENOMIC DNA]</scope>
    <source>
        <strain evidence="1">Intl2013</strain>
        <tissue evidence="1">Whole animal</tissue>
    </source>
</reference>